<dbReference type="InterPro" id="IPR001441">
    <property type="entry name" value="UPP_synth-like"/>
</dbReference>
<dbReference type="EC" id="2.5.1.-" evidence="5"/>
<dbReference type="NCBIfam" id="TIGR00055">
    <property type="entry name" value="uppS"/>
    <property type="match status" value="1"/>
</dbReference>
<dbReference type="GO" id="GO:0016094">
    <property type="term" value="P:polyprenol biosynthetic process"/>
    <property type="evidence" value="ECO:0007669"/>
    <property type="project" value="TreeGrafter"/>
</dbReference>
<dbReference type="FunFam" id="3.40.1180.10:FF:000005">
    <property type="entry name" value="Alkyl transferase"/>
    <property type="match status" value="1"/>
</dbReference>
<dbReference type="PROSITE" id="PS01066">
    <property type="entry name" value="UPP_SYNTHASE"/>
    <property type="match status" value="1"/>
</dbReference>
<evidence type="ECO:0000256" key="5">
    <source>
        <dbReference type="RuleBase" id="RU363018"/>
    </source>
</evidence>
<sequence>MTWACKEAQYSFIQRCAMRILKCGPIPKHVGFIMDGNRRYADKNNIACSDGHTHGFLKLSETLRWCKDFEVEELSVYAFSTENFKRKQSEVTFLFQLASEKLQELLSKRDELTENGVCVRVIGNLSLLPSDIQILASEIMLITRHNTKATLNIYMAYTGREDLSKAVERIRTGVIDELIRPNDIDPQLLSGCLYSRLSRPLDLLIRTSGEVRLSDFLVWSAATSGTVHKFVNDFWPNFSFWEFAQAILYYQLSSTYLSRLRVQVPTATWFDRTTVNDEDQSCRVQRFLDSVDRAYWKQLEMVTCSAIELGERSTQRCFGESVRG</sequence>
<organism evidence="6 7">
    <name type="scientific">Fasciola hepatica</name>
    <name type="common">Liver fluke</name>
    <dbReference type="NCBI Taxonomy" id="6192"/>
    <lineage>
        <taxon>Eukaryota</taxon>
        <taxon>Metazoa</taxon>
        <taxon>Spiralia</taxon>
        <taxon>Lophotrochozoa</taxon>
        <taxon>Platyhelminthes</taxon>
        <taxon>Trematoda</taxon>
        <taxon>Digenea</taxon>
        <taxon>Plagiorchiida</taxon>
        <taxon>Echinostomata</taxon>
        <taxon>Echinostomatoidea</taxon>
        <taxon>Fasciolidae</taxon>
        <taxon>Fasciola</taxon>
    </lineage>
</organism>
<dbReference type="SUPFAM" id="SSF64005">
    <property type="entry name" value="Undecaprenyl diphosphate synthase"/>
    <property type="match status" value="1"/>
</dbReference>
<dbReference type="InterPro" id="IPR036424">
    <property type="entry name" value="UPP_synth-like_sf"/>
</dbReference>
<proteinExistence type="inferred from homology"/>
<dbReference type="GO" id="GO:0005783">
    <property type="term" value="C:endoplasmic reticulum"/>
    <property type="evidence" value="ECO:0007669"/>
    <property type="project" value="TreeGrafter"/>
</dbReference>
<evidence type="ECO:0000256" key="4">
    <source>
        <dbReference type="ARBA" id="ARBA00047353"/>
    </source>
</evidence>
<name>A0A4E0R8A8_FASHE</name>
<keyword evidence="2 5" id="KW-0808">Transferase</keyword>
<accession>A0A4E0R8A8</accession>
<dbReference type="CDD" id="cd00475">
    <property type="entry name" value="Cis_IPPS"/>
    <property type="match status" value="1"/>
</dbReference>
<comment type="catalytic activity">
    <reaction evidence="4">
        <text>n isopentenyl diphosphate + (2E,6E)-farnesyl diphosphate = a di-trans,poly-cis-polyprenyl diphosphate + n diphosphate</text>
        <dbReference type="Rhea" id="RHEA:53008"/>
        <dbReference type="Rhea" id="RHEA-COMP:19494"/>
        <dbReference type="ChEBI" id="CHEBI:33019"/>
        <dbReference type="ChEBI" id="CHEBI:128769"/>
        <dbReference type="ChEBI" id="CHEBI:136960"/>
        <dbReference type="ChEBI" id="CHEBI:175763"/>
        <dbReference type="EC" id="2.5.1.87"/>
    </reaction>
</comment>
<protein>
    <recommendedName>
        <fullName evidence="5">Alkyl transferase</fullName>
        <ecNumber evidence="5">2.5.1.-</ecNumber>
    </recommendedName>
</protein>
<dbReference type="InterPro" id="IPR018520">
    <property type="entry name" value="UPP_synth-like_CS"/>
</dbReference>
<dbReference type="GO" id="GO:0045547">
    <property type="term" value="F:ditrans,polycis-polyprenyl diphosphate synthase [(2E,6E)-farnesyl diphosphate specific] activity"/>
    <property type="evidence" value="ECO:0007669"/>
    <property type="project" value="UniProtKB-EC"/>
</dbReference>
<evidence type="ECO:0000256" key="1">
    <source>
        <dbReference type="ARBA" id="ARBA00005432"/>
    </source>
</evidence>
<evidence type="ECO:0000256" key="2">
    <source>
        <dbReference type="ARBA" id="ARBA00022679"/>
    </source>
</evidence>
<dbReference type="Pfam" id="PF01255">
    <property type="entry name" value="Prenyltransf"/>
    <property type="match status" value="1"/>
</dbReference>
<dbReference type="AlphaFoldDB" id="A0A4E0R8A8"/>
<evidence type="ECO:0000313" key="7">
    <source>
        <dbReference type="Proteomes" id="UP000230066"/>
    </source>
</evidence>
<dbReference type="PANTHER" id="PTHR10291">
    <property type="entry name" value="DEHYDRODOLICHYL DIPHOSPHATE SYNTHASE FAMILY MEMBER"/>
    <property type="match status" value="1"/>
</dbReference>
<evidence type="ECO:0000313" key="6">
    <source>
        <dbReference type="EMBL" id="THD22304.1"/>
    </source>
</evidence>
<gene>
    <name evidence="6" type="ORF">D915_006859</name>
</gene>
<dbReference type="PANTHER" id="PTHR10291:SF43">
    <property type="entry name" value="DEHYDRODOLICHYL DIPHOSPHATE SYNTHASE COMPLEX SUBUNIT DHDDS"/>
    <property type="match status" value="1"/>
</dbReference>
<comment type="similarity">
    <text evidence="1 5">Belongs to the UPP synthase family.</text>
</comment>
<dbReference type="GO" id="GO:1904423">
    <property type="term" value="C:dehydrodolichyl diphosphate synthase complex"/>
    <property type="evidence" value="ECO:0007669"/>
    <property type="project" value="TreeGrafter"/>
</dbReference>
<dbReference type="HAMAP" id="MF_01139">
    <property type="entry name" value="ISPT"/>
    <property type="match status" value="1"/>
</dbReference>
<dbReference type="EMBL" id="JXXN02002847">
    <property type="protein sequence ID" value="THD22304.1"/>
    <property type="molecule type" value="Genomic_DNA"/>
</dbReference>
<evidence type="ECO:0000256" key="3">
    <source>
        <dbReference type="ARBA" id="ARBA00022842"/>
    </source>
</evidence>
<keyword evidence="7" id="KW-1185">Reference proteome</keyword>
<dbReference type="Proteomes" id="UP000230066">
    <property type="component" value="Unassembled WGS sequence"/>
</dbReference>
<comment type="caution">
    <text evidence="6">The sequence shown here is derived from an EMBL/GenBank/DDBJ whole genome shotgun (WGS) entry which is preliminary data.</text>
</comment>
<keyword evidence="3" id="KW-0460">Magnesium</keyword>
<reference evidence="6" key="1">
    <citation type="submission" date="2019-03" db="EMBL/GenBank/DDBJ databases">
        <title>Improved annotation for the trematode Fasciola hepatica.</title>
        <authorList>
            <person name="Choi Y.-J."/>
            <person name="Martin J."/>
            <person name="Mitreva M."/>
        </authorList>
    </citation>
    <scope>NUCLEOTIDE SEQUENCE [LARGE SCALE GENOMIC DNA]</scope>
</reference>
<dbReference type="Gene3D" id="3.40.1180.10">
    <property type="entry name" value="Decaprenyl diphosphate synthase-like"/>
    <property type="match status" value="1"/>
</dbReference>